<protein>
    <submittedName>
        <fullName evidence="1">Uncharacterized protein</fullName>
    </submittedName>
</protein>
<dbReference type="GeneID" id="94175467"/>
<evidence type="ECO:0000313" key="1">
    <source>
        <dbReference type="EMBL" id="KAG5483661.1"/>
    </source>
</evidence>
<comment type="caution">
    <text evidence="1">The sequence shown here is derived from an EMBL/GenBank/DDBJ whole genome shotgun (WGS) entry which is preliminary data.</text>
</comment>
<proteinExistence type="predicted"/>
<dbReference type="AlphaFoldDB" id="A0A836GYJ4"/>
<evidence type="ECO:0000313" key="2">
    <source>
        <dbReference type="Proteomes" id="UP000674179"/>
    </source>
</evidence>
<accession>A0A836GYJ4</accession>
<sequence length="148" mass="15839">MADRRTFGVLPRYGEEACGSGLIIAQLKMLAQGGSTVHSTTSVEQFKGAEFADSPPMGNSSSSEKLFKSSLPLPSLSSTPVSERSALRAPYPATAAALDCMESHCVWMDYCCNQCEHFQRNAWQPVCHGCSSLMPSSTPRVNVGGTES</sequence>
<dbReference type="RefSeq" id="XP_067694878.1">
    <property type="nucleotide sequence ID" value="XM_067839957.1"/>
</dbReference>
<reference evidence="1 2" key="1">
    <citation type="submission" date="2021-02" db="EMBL/GenBank/DDBJ databases">
        <title>Leishmania (Mundinia) enrietti genome sequencing and assembly.</title>
        <authorList>
            <person name="Almutairi H."/>
            <person name="Gatherer D."/>
        </authorList>
    </citation>
    <scope>NUCLEOTIDE SEQUENCE [LARGE SCALE GENOMIC DNA]</scope>
    <source>
        <strain evidence="1">CUR178</strain>
    </source>
</reference>
<dbReference type="Proteomes" id="UP000674179">
    <property type="component" value="Chromosome 12"/>
</dbReference>
<dbReference type="KEGG" id="lenr:94175467"/>
<gene>
    <name evidence="1" type="ORF">CUR178_08328</name>
</gene>
<keyword evidence="2" id="KW-1185">Reference proteome</keyword>
<organism evidence="1 2">
    <name type="scientific">Leishmania enriettii</name>
    <dbReference type="NCBI Taxonomy" id="5663"/>
    <lineage>
        <taxon>Eukaryota</taxon>
        <taxon>Discoba</taxon>
        <taxon>Euglenozoa</taxon>
        <taxon>Kinetoplastea</taxon>
        <taxon>Metakinetoplastina</taxon>
        <taxon>Trypanosomatida</taxon>
        <taxon>Trypanosomatidae</taxon>
        <taxon>Leishmaniinae</taxon>
        <taxon>Leishmania</taxon>
    </lineage>
</organism>
<dbReference type="EMBL" id="JAFHKP010000012">
    <property type="protein sequence ID" value="KAG5483661.1"/>
    <property type="molecule type" value="Genomic_DNA"/>
</dbReference>
<name>A0A836GYJ4_LEIEN</name>